<proteinExistence type="predicted"/>
<dbReference type="EMBL" id="LBRB01000035">
    <property type="protein sequence ID" value="KKP87710.1"/>
    <property type="molecule type" value="Genomic_DNA"/>
</dbReference>
<reference evidence="3 4" key="1">
    <citation type="journal article" date="2015" name="Nature">
        <title>rRNA introns, odd ribosomes, and small enigmatic genomes across a large radiation of phyla.</title>
        <authorList>
            <person name="Brown C.T."/>
            <person name="Hug L.A."/>
            <person name="Thomas B.C."/>
            <person name="Sharon I."/>
            <person name="Castelle C.J."/>
            <person name="Singh A."/>
            <person name="Wilkins M.J."/>
            <person name="Williams K.H."/>
            <person name="Banfield J.F."/>
        </authorList>
    </citation>
    <scope>NUCLEOTIDE SEQUENCE [LARGE SCALE GENOMIC DNA]</scope>
</reference>
<dbReference type="SUPFAM" id="SSF55811">
    <property type="entry name" value="Nudix"/>
    <property type="match status" value="1"/>
</dbReference>
<evidence type="ECO:0000313" key="3">
    <source>
        <dbReference type="EMBL" id="KKP87710.1"/>
    </source>
</evidence>
<sequence>MKKNNKNYSYGAILFRKEKNVIYILLVKHKQGHWGIPKGHREKNEKIVDTIKREVFEETGINNFTFIKNKHLIENYNFKDGNVTIKKQVKYYLCEVKNKKINIQFKNEIIKCKWFESIKSITQATHESTKNLLKNFNKIIH</sequence>
<dbReference type="Pfam" id="PF00293">
    <property type="entry name" value="NUDIX"/>
    <property type="match status" value="1"/>
</dbReference>
<feature type="domain" description="Nudix hydrolase" evidence="2">
    <location>
        <begin position="5"/>
        <end position="137"/>
    </location>
</feature>
<name>A0A0G0FJR5_9BACT</name>
<evidence type="ECO:0000313" key="4">
    <source>
        <dbReference type="Proteomes" id="UP000034316"/>
    </source>
</evidence>
<dbReference type="GO" id="GO:0006167">
    <property type="term" value="P:AMP biosynthetic process"/>
    <property type="evidence" value="ECO:0007669"/>
    <property type="project" value="TreeGrafter"/>
</dbReference>
<dbReference type="Gene3D" id="3.90.79.10">
    <property type="entry name" value="Nucleoside Triphosphate Pyrophosphohydrolase"/>
    <property type="match status" value="1"/>
</dbReference>
<dbReference type="Proteomes" id="UP000034316">
    <property type="component" value="Unassembled WGS sequence"/>
</dbReference>
<protein>
    <submittedName>
        <fullName evidence="3">NUDIX hydrolase</fullName>
    </submittedName>
</protein>
<organism evidence="3 4">
    <name type="scientific">Berkelbacteria bacterium GW2011_GWA2_35_9</name>
    <dbReference type="NCBI Taxonomy" id="1618333"/>
    <lineage>
        <taxon>Bacteria</taxon>
        <taxon>Candidatus Berkelbacteria</taxon>
    </lineage>
</organism>
<dbReference type="GO" id="GO:0004081">
    <property type="term" value="F:bis(5'-nucleosyl)-tetraphosphatase (asymmetrical) activity"/>
    <property type="evidence" value="ECO:0007669"/>
    <property type="project" value="TreeGrafter"/>
</dbReference>
<dbReference type="PANTHER" id="PTHR21340">
    <property type="entry name" value="DIADENOSINE 5,5-P1,P4-TETRAPHOSPHATE PYROPHOSPHOHYDROLASE MUTT"/>
    <property type="match status" value="1"/>
</dbReference>
<gene>
    <name evidence="3" type="ORF">UR93_C0035G0006</name>
</gene>
<dbReference type="InterPro" id="IPR000086">
    <property type="entry name" value="NUDIX_hydrolase_dom"/>
</dbReference>
<dbReference type="PANTHER" id="PTHR21340:SF0">
    <property type="entry name" value="BIS(5'-NUCLEOSYL)-TETRAPHOSPHATASE [ASYMMETRICAL]"/>
    <property type="match status" value="1"/>
</dbReference>
<accession>A0A0G0FJR5</accession>
<evidence type="ECO:0000259" key="2">
    <source>
        <dbReference type="PROSITE" id="PS51462"/>
    </source>
</evidence>
<dbReference type="STRING" id="1618333.UR93_C0035G0006"/>
<dbReference type="AlphaFoldDB" id="A0A0G0FJR5"/>
<dbReference type="PROSITE" id="PS51462">
    <property type="entry name" value="NUDIX"/>
    <property type="match status" value="1"/>
</dbReference>
<dbReference type="PROSITE" id="PS00893">
    <property type="entry name" value="NUDIX_BOX"/>
    <property type="match status" value="1"/>
</dbReference>
<dbReference type="GO" id="GO:0006754">
    <property type="term" value="P:ATP biosynthetic process"/>
    <property type="evidence" value="ECO:0007669"/>
    <property type="project" value="TreeGrafter"/>
</dbReference>
<dbReference type="InterPro" id="IPR020084">
    <property type="entry name" value="NUDIX_hydrolase_CS"/>
</dbReference>
<comment type="caution">
    <text evidence="3">The sequence shown here is derived from an EMBL/GenBank/DDBJ whole genome shotgun (WGS) entry which is preliminary data.</text>
</comment>
<dbReference type="InterPro" id="IPR051325">
    <property type="entry name" value="Nudix_hydrolase_domain"/>
</dbReference>
<keyword evidence="1 3" id="KW-0378">Hydrolase</keyword>
<dbReference type="InterPro" id="IPR015797">
    <property type="entry name" value="NUDIX_hydrolase-like_dom_sf"/>
</dbReference>
<evidence type="ECO:0000256" key="1">
    <source>
        <dbReference type="ARBA" id="ARBA00022801"/>
    </source>
</evidence>